<dbReference type="InterPro" id="IPR053710">
    <property type="entry name" value="Arylamine_NAT_domain_sf"/>
</dbReference>
<accession>A0A498DCM0</accession>
<evidence type="ECO:0000256" key="1">
    <source>
        <dbReference type="ARBA" id="ARBA00006547"/>
    </source>
</evidence>
<dbReference type="PRINTS" id="PR01543">
    <property type="entry name" value="ANATRNSFRASE"/>
</dbReference>
<name>A0A498DCM0_9BACI</name>
<dbReference type="GO" id="GO:0016407">
    <property type="term" value="F:acetyltransferase activity"/>
    <property type="evidence" value="ECO:0007669"/>
    <property type="project" value="InterPro"/>
</dbReference>
<evidence type="ECO:0000313" key="3">
    <source>
        <dbReference type="EMBL" id="RLL45493.1"/>
    </source>
</evidence>
<keyword evidence="3" id="KW-0808">Transferase</keyword>
<reference evidence="3 4" key="1">
    <citation type="submission" date="2018-10" db="EMBL/GenBank/DDBJ databases">
        <title>Oceanobacillus sp. YLB-02 draft genome.</title>
        <authorList>
            <person name="Yu L."/>
        </authorList>
    </citation>
    <scope>NUCLEOTIDE SEQUENCE [LARGE SCALE GENOMIC DNA]</scope>
    <source>
        <strain evidence="3 4">YLB-02</strain>
    </source>
</reference>
<dbReference type="Gene3D" id="3.30.2140.20">
    <property type="match status" value="1"/>
</dbReference>
<protein>
    <submittedName>
        <fullName evidence="3">Arylamine N-acetyltransferase</fullName>
    </submittedName>
</protein>
<dbReference type="InterPro" id="IPR001447">
    <property type="entry name" value="Arylamine_N-AcTrfase"/>
</dbReference>
<evidence type="ECO:0000256" key="2">
    <source>
        <dbReference type="RuleBase" id="RU003452"/>
    </source>
</evidence>
<dbReference type="EMBL" id="RCHR01000003">
    <property type="protein sequence ID" value="RLL45493.1"/>
    <property type="molecule type" value="Genomic_DNA"/>
</dbReference>
<keyword evidence="4" id="KW-1185">Reference proteome</keyword>
<organism evidence="3 4">
    <name type="scientific">Oceanobacillus piezotolerans</name>
    <dbReference type="NCBI Taxonomy" id="2448030"/>
    <lineage>
        <taxon>Bacteria</taxon>
        <taxon>Bacillati</taxon>
        <taxon>Bacillota</taxon>
        <taxon>Bacilli</taxon>
        <taxon>Bacillales</taxon>
        <taxon>Bacillaceae</taxon>
        <taxon>Oceanobacillus</taxon>
    </lineage>
</organism>
<comment type="caution">
    <text evidence="3">The sequence shown here is derived from an EMBL/GenBank/DDBJ whole genome shotgun (WGS) entry which is preliminary data.</text>
</comment>
<dbReference type="SUPFAM" id="SSF54001">
    <property type="entry name" value="Cysteine proteinases"/>
    <property type="match status" value="1"/>
</dbReference>
<dbReference type="Pfam" id="PF00797">
    <property type="entry name" value="Acetyltransf_2"/>
    <property type="match status" value="1"/>
</dbReference>
<dbReference type="Proteomes" id="UP000270219">
    <property type="component" value="Unassembled WGS sequence"/>
</dbReference>
<dbReference type="InterPro" id="IPR038765">
    <property type="entry name" value="Papain-like_cys_pep_sf"/>
</dbReference>
<dbReference type="PANTHER" id="PTHR11786">
    <property type="entry name" value="N-HYDROXYARYLAMINE O-ACETYLTRANSFERASE"/>
    <property type="match status" value="1"/>
</dbReference>
<comment type="similarity">
    <text evidence="1 2">Belongs to the arylamine N-acetyltransferase family.</text>
</comment>
<sequence>MMKMDSLFRKRIGITEEETITFERLEEILRKTAQSLPFENLAVIDRRASEITEENLVNKILLNQEGGLCYELNPMLYFFLIENGFHAELVRGRVYDNDKQAFQPLDRTHVTILVSHQQRMYLIDTGFGGNLPLKPVPLTGETVKSANGEFRVKKIKSDHGNYMLEMKLKYRDTEWKIGYVFDSNKPVEDLSELNEIGELIMEQPQSPFNKSPLLSRFTESGRIVLTNSHLTRWVDGSMEKEVINQERFNEIVQKEFGINVI</sequence>
<dbReference type="PANTHER" id="PTHR11786:SF0">
    <property type="entry name" value="ARYLAMINE N-ACETYLTRANSFERASE 4-RELATED"/>
    <property type="match status" value="1"/>
</dbReference>
<gene>
    <name evidence="3" type="ORF">D8M04_11655</name>
</gene>
<dbReference type="AlphaFoldDB" id="A0A498DCM0"/>
<evidence type="ECO:0000313" key="4">
    <source>
        <dbReference type="Proteomes" id="UP000270219"/>
    </source>
</evidence>
<proteinExistence type="inferred from homology"/>
<dbReference type="OrthoDB" id="7181050at2"/>